<comment type="cofactor">
    <cofactor evidence="5">
        <name>[4Fe-4S] cluster</name>
        <dbReference type="ChEBI" id="CHEBI:49883"/>
    </cofactor>
    <text evidence="5">Binds 1 [4Fe-4S] cluster per subunit.</text>
</comment>
<feature type="binding site" evidence="5">
    <location>
        <position position="335"/>
    </location>
    <ligand>
        <name>isopentenyl diphosphate</name>
        <dbReference type="ChEBI" id="CHEBI:128769"/>
    </ligand>
</feature>
<proteinExistence type="inferred from homology"/>
<comment type="similarity">
    <text evidence="5">Belongs to the IspH family.</text>
</comment>
<comment type="pathway">
    <text evidence="5">Isoprenoid biosynthesis; isopentenyl diphosphate biosynthesis via DXP pathway; isopentenyl diphosphate from 1-deoxy-D-xylulose 5-phosphate: step 6/6.</text>
</comment>
<feature type="binding site" evidence="5">
    <location>
        <position position="336"/>
    </location>
    <ligand>
        <name>isopentenyl diphosphate</name>
        <dbReference type="ChEBI" id="CHEBI:128769"/>
    </ligand>
</feature>
<dbReference type="NCBIfam" id="TIGR00216">
    <property type="entry name" value="ispH_lytB"/>
    <property type="match status" value="1"/>
</dbReference>
<dbReference type="InterPro" id="IPR003451">
    <property type="entry name" value="LytB/IspH"/>
</dbReference>
<feature type="binding site" evidence="5">
    <location>
        <position position="336"/>
    </location>
    <ligand>
        <name>(2E)-4-hydroxy-3-methylbut-2-enyl diphosphate</name>
        <dbReference type="ChEBI" id="CHEBI:128753"/>
    </ligand>
</feature>
<dbReference type="GO" id="GO:0016114">
    <property type="term" value="P:terpenoid biosynthetic process"/>
    <property type="evidence" value="ECO:0007669"/>
    <property type="project" value="UniProtKB-UniRule"/>
</dbReference>
<dbReference type="Gene3D" id="3.40.50.11270">
    <property type="match status" value="1"/>
</dbReference>
<dbReference type="UniPathway" id="UPA00056">
    <property type="reaction ID" value="UER00097"/>
</dbReference>
<feature type="binding site" evidence="5">
    <location>
        <position position="208"/>
    </location>
    <ligand>
        <name>[4Fe-4S] cluster</name>
        <dbReference type="ChEBI" id="CHEBI:49883"/>
    </ligand>
</feature>
<feature type="binding site" evidence="5">
    <location>
        <position position="237"/>
    </location>
    <ligand>
        <name>dimethylallyl diphosphate</name>
        <dbReference type="ChEBI" id="CHEBI:57623"/>
    </ligand>
</feature>
<feature type="binding site" evidence="5">
    <location>
        <position position="277"/>
    </location>
    <ligand>
        <name>(2E)-4-hydroxy-3-methylbut-2-enyl diphosphate</name>
        <dbReference type="ChEBI" id="CHEBI:128753"/>
    </ligand>
</feature>
<feature type="binding site" evidence="5">
    <location>
        <position position="153"/>
    </location>
    <ligand>
        <name>isopentenyl diphosphate</name>
        <dbReference type="ChEBI" id="CHEBI:128769"/>
    </ligand>
</feature>
<feature type="binding site" evidence="5">
    <location>
        <position position="153"/>
    </location>
    <ligand>
        <name>dimethylallyl diphosphate</name>
        <dbReference type="ChEBI" id="CHEBI:57623"/>
    </ligand>
</feature>
<dbReference type="CDD" id="cd13944">
    <property type="entry name" value="lytB_ispH"/>
    <property type="match status" value="1"/>
</dbReference>
<evidence type="ECO:0000313" key="7">
    <source>
        <dbReference type="Proteomes" id="UP000431922"/>
    </source>
</evidence>
<evidence type="ECO:0000256" key="2">
    <source>
        <dbReference type="ARBA" id="ARBA00022723"/>
    </source>
</evidence>
<gene>
    <name evidence="5 6" type="primary">ispH</name>
    <name evidence="6" type="ORF">GRI65_00010</name>
</gene>
<evidence type="ECO:0000256" key="1">
    <source>
        <dbReference type="ARBA" id="ARBA00022485"/>
    </source>
</evidence>
<feature type="binding site" evidence="5">
    <location>
        <position position="124"/>
    </location>
    <ligand>
        <name>[4Fe-4S] cluster</name>
        <dbReference type="ChEBI" id="CHEBI:49883"/>
    </ligand>
</feature>
<dbReference type="EMBL" id="WTYL01000001">
    <property type="protein sequence ID" value="MXP42833.1"/>
    <property type="molecule type" value="Genomic_DNA"/>
</dbReference>
<comment type="catalytic activity">
    <reaction evidence="5">
        <text>dimethylallyl diphosphate + 2 oxidized [2Fe-2S]-[ferredoxin] + H2O = (2E)-4-hydroxy-3-methylbut-2-enyl diphosphate + 2 reduced [2Fe-2S]-[ferredoxin] + 2 H(+)</text>
        <dbReference type="Rhea" id="RHEA:24825"/>
        <dbReference type="Rhea" id="RHEA-COMP:10000"/>
        <dbReference type="Rhea" id="RHEA-COMP:10001"/>
        <dbReference type="ChEBI" id="CHEBI:15377"/>
        <dbReference type="ChEBI" id="CHEBI:15378"/>
        <dbReference type="ChEBI" id="CHEBI:33737"/>
        <dbReference type="ChEBI" id="CHEBI:33738"/>
        <dbReference type="ChEBI" id="CHEBI:57623"/>
        <dbReference type="ChEBI" id="CHEBI:128753"/>
        <dbReference type="EC" id="1.17.7.4"/>
    </reaction>
</comment>
<sequence length="422" mass="45050">MPVTAHPVGWVALSSFFSEFGSSLHPACVANATSVLLGQWARAPAGQIKSPTMQVFSACAASRSSLNFAPSVATPYVSFPQWISYHGEAKYFGSAAVSERAGSRTIRVILPSMKVLLAAPRGFCAGVVRALETLDTLLARQSAPIFVNHEIVHNPHLVEQYRERGVVFSDDLDAIPEGGTLVVSAHGAAPSLFIEARRRNLRVVDSTCPLVTKVHNEVRHHSARPGHHVLLIGHGDHVEVVGSFGYAQGACTIISDIEAARSFQPKAGVRYACAMQTTLSVADIGDILSALRGKIPDLLEPAKSDICYATTNRQNAVANMAGRCDAVLIIGGANSSNSRRLVEMAERAGCPRTHFVSRGAMIDPRDFAGVSVLGISSGASTPEPFIEEALEVLSAHFEISVEELGGEIEDQHYKVPPLGRDS</sequence>
<keyword evidence="5" id="KW-0414">Isoprene biosynthesis</keyword>
<feature type="binding site" evidence="5">
    <location>
        <position position="337"/>
    </location>
    <ligand>
        <name>dimethylallyl diphosphate</name>
        <dbReference type="ChEBI" id="CHEBI:57623"/>
    </ligand>
</feature>
<keyword evidence="4 5" id="KW-0411">Iron-sulfur</keyword>
<dbReference type="PANTHER" id="PTHR30426:SF0">
    <property type="entry name" value="4-HYDROXY-3-METHYLBUT-2-ENYL DIPHOSPHATE REDUCTASE"/>
    <property type="match status" value="1"/>
</dbReference>
<dbReference type="GO" id="GO:0019288">
    <property type="term" value="P:isopentenyl diphosphate biosynthetic process, methylerythritol 4-phosphate pathway"/>
    <property type="evidence" value="ECO:0007669"/>
    <property type="project" value="UniProtKB-UniRule"/>
</dbReference>
<dbReference type="Proteomes" id="UP000431922">
    <property type="component" value="Unassembled WGS sequence"/>
</dbReference>
<dbReference type="PANTHER" id="PTHR30426">
    <property type="entry name" value="4-HYDROXY-3-METHYLBUT-2-ENYL DIPHOSPHATE REDUCTASE"/>
    <property type="match status" value="1"/>
</dbReference>
<dbReference type="HAMAP" id="MF_00191">
    <property type="entry name" value="IspH"/>
    <property type="match status" value="1"/>
</dbReference>
<feature type="binding site" evidence="5">
    <location>
        <position position="380"/>
    </location>
    <ligand>
        <name>(2E)-4-hydroxy-3-methylbut-2-enyl diphosphate</name>
        <dbReference type="ChEBI" id="CHEBI:128753"/>
    </ligand>
</feature>
<feature type="binding site" evidence="5">
    <location>
        <position position="307"/>
    </location>
    <ligand>
        <name>[4Fe-4S] cluster</name>
        <dbReference type="ChEBI" id="CHEBI:49883"/>
    </ligand>
</feature>
<feature type="active site" description="Proton donor" evidence="5">
    <location>
        <position position="239"/>
    </location>
</feature>
<keyword evidence="7" id="KW-1185">Reference proteome</keyword>
<dbReference type="EC" id="1.17.7.4" evidence="5"/>
<feature type="binding site" evidence="5">
    <location>
        <position position="337"/>
    </location>
    <ligand>
        <name>isopentenyl diphosphate</name>
        <dbReference type="ChEBI" id="CHEBI:128769"/>
    </ligand>
</feature>
<comment type="catalytic activity">
    <reaction evidence="5">
        <text>isopentenyl diphosphate + 2 oxidized [2Fe-2S]-[ferredoxin] + H2O = (2E)-4-hydroxy-3-methylbut-2-enyl diphosphate + 2 reduced [2Fe-2S]-[ferredoxin] + 2 H(+)</text>
        <dbReference type="Rhea" id="RHEA:24488"/>
        <dbReference type="Rhea" id="RHEA-COMP:10000"/>
        <dbReference type="Rhea" id="RHEA-COMP:10001"/>
        <dbReference type="ChEBI" id="CHEBI:15377"/>
        <dbReference type="ChEBI" id="CHEBI:15378"/>
        <dbReference type="ChEBI" id="CHEBI:33737"/>
        <dbReference type="ChEBI" id="CHEBI:33738"/>
        <dbReference type="ChEBI" id="CHEBI:128753"/>
        <dbReference type="ChEBI" id="CHEBI:128769"/>
        <dbReference type="EC" id="1.17.7.4"/>
    </reaction>
</comment>
<evidence type="ECO:0000256" key="5">
    <source>
        <dbReference type="HAMAP-Rule" id="MF_00191"/>
    </source>
</evidence>
<dbReference type="Gene3D" id="3.40.1010.20">
    <property type="entry name" value="4-hydroxy-3-methylbut-2-enyl diphosphate reductase, catalytic domain"/>
    <property type="match status" value="2"/>
</dbReference>
<dbReference type="AlphaFoldDB" id="A0A845ATE2"/>
<dbReference type="GO" id="GO:0046872">
    <property type="term" value="F:metal ion binding"/>
    <property type="evidence" value="ECO:0007669"/>
    <property type="project" value="UniProtKB-KW"/>
</dbReference>
<feature type="binding site" evidence="5">
    <location>
        <position position="335"/>
    </location>
    <ligand>
        <name>dimethylallyl diphosphate</name>
        <dbReference type="ChEBI" id="CHEBI:57623"/>
    </ligand>
</feature>
<evidence type="ECO:0000256" key="4">
    <source>
        <dbReference type="ARBA" id="ARBA00023014"/>
    </source>
</evidence>
<keyword evidence="3 5" id="KW-0408">Iron</keyword>
<feature type="binding site" evidence="5">
    <location>
        <position position="337"/>
    </location>
    <ligand>
        <name>(2E)-4-hydroxy-3-methylbut-2-enyl diphosphate</name>
        <dbReference type="ChEBI" id="CHEBI:128753"/>
    </ligand>
</feature>
<feature type="binding site" evidence="5">
    <location>
        <position position="380"/>
    </location>
    <ligand>
        <name>isopentenyl diphosphate</name>
        <dbReference type="ChEBI" id="CHEBI:128769"/>
    </ligand>
</feature>
<organism evidence="6 7">
    <name type="scientific">Allopontixanthobacter sediminis</name>
    <dbReference type="NCBI Taxonomy" id="1689985"/>
    <lineage>
        <taxon>Bacteria</taxon>
        <taxon>Pseudomonadati</taxon>
        <taxon>Pseudomonadota</taxon>
        <taxon>Alphaproteobacteria</taxon>
        <taxon>Sphingomonadales</taxon>
        <taxon>Erythrobacteraceae</taxon>
        <taxon>Allopontixanthobacter</taxon>
    </lineage>
</organism>
<feature type="binding site" evidence="5">
    <location>
        <position position="186"/>
    </location>
    <ligand>
        <name>dimethylallyl diphosphate</name>
        <dbReference type="ChEBI" id="CHEBI:57623"/>
    </ligand>
</feature>
<dbReference type="GO" id="GO:0050992">
    <property type="term" value="P:dimethylallyl diphosphate biosynthetic process"/>
    <property type="evidence" value="ECO:0007669"/>
    <property type="project" value="UniProtKB-UniRule"/>
</dbReference>
<dbReference type="OrthoDB" id="9804068at2"/>
<dbReference type="GO" id="GO:0051745">
    <property type="term" value="F:4-hydroxy-3-methylbut-2-enyl diphosphate reductase activity"/>
    <property type="evidence" value="ECO:0007669"/>
    <property type="project" value="UniProtKB-UniRule"/>
</dbReference>
<evidence type="ECO:0000256" key="3">
    <source>
        <dbReference type="ARBA" id="ARBA00023004"/>
    </source>
</evidence>
<feature type="binding site" evidence="5">
    <location>
        <position position="237"/>
    </location>
    <ligand>
        <name>isopentenyl diphosphate</name>
        <dbReference type="ChEBI" id="CHEBI:128769"/>
    </ligand>
</feature>
<accession>A0A845ATE2</accession>
<reference evidence="6 7" key="1">
    <citation type="submission" date="2019-12" db="EMBL/GenBank/DDBJ databases">
        <title>Genomic-based taxomic classification of the family Erythrobacteraceae.</title>
        <authorList>
            <person name="Xu L."/>
        </authorList>
    </citation>
    <scope>NUCLEOTIDE SEQUENCE [LARGE SCALE GENOMIC DNA]</scope>
    <source>
        <strain evidence="6 7">KCTC 42453</strain>
    </source>
</reference>
<dbReference type="GO" id="GO:0051539">
    <property type="term" value="F:4 iron, 4 sulfur cluster binding"/>
    <property type="evidence" value="ECO:0007669"/>
    <property type="project" value="UniProtKB-UniRule"/>
</dbReference>
<comment type="caution">
    <text evidence="6">The sequence shown here is derived from an EMBL/GenBank/DDBJ whole genome shotgun (WGS) entry which is preliminary data.</text>
</comment>
<feature type="binding site" evidence="5">
    <location>
        <position position="153"/>
    </location>
    <ligand>
        <name>(2E)-4-hydroxy-3-methylbut-2-enyl diphosphate</name>
        <dbReference type="ChEBI" id="CHEBI:128753"/>
    </ligand>
</feature>
<dbReference type="RefSeq" id="WP_160754500.1">
    <property type="nucleotide sequence ID" value="NZ_WTYL01000001.1"/>
</dbReference>
<name>A0A845ATE2_9SPHN</name>
<feature type="binding site" evidence="5">
    <location>
        <position position="336"/>
    </location>
    <ligand>
        <name>dimethylallyl diphosphate</name>
        <dbReference type="ChEBI" id="CHEBI:57623"/>
    </ligand>
</feature>
<feature type="binding site" evidence="5">
    <location>
        <position position="186"/>
    </location>
    <ligand>
        <name>(2E)-4-hydroxy-3-methylbut-2-enyl diphosphate</name>
        <dbReference type="ChEBI" id="CHEBI:128753"/>
    </ligand>
</feature>
<feature type="binding site" evidence="5">
    <location>
        <position position="335"/>
    </location>
    <ligand>
        <name>(2E)-4-hydroxy-3-methylbut-2-enyl diphosphate</name>
        <dbReference type="ChEBI" id="CHEBI:128753"/>
    </ligand>
</feature>
<keyword evidence="5 6" id="KW-0560">Oxidoreductase</keyword>
<keyword evidence="2 5" id="KW-0479">Metal-binding</keyword>
<dbReference type="UniPathway" id="UPA00059">
    <property type="reaction ID" value="UER00105"/>
</dbReference>
<feature type="binding site" evidence="5">
    <location>
        <position position="186"/>
    </location>
    <ligand>
        <name>isopentenyl diphosphate</name>
        <dbReference type="ChEBI" id="CHEBI:128769"/>
    </ligand>
</feature>
<comment type="pathway">
    <text evidence="5">Isoprenoid biosynthesis; dimethylallyl diphosphate biosynthesis; dimethylallyl diphosphate from (2E)-4-hydroxy-3-methylbutenyl diphosphate: step 1/1.</text>
</comment>
<feature type="binding site" evidence="5">
    <location>
        <position position="237"/>
    </location>
    <ligand>
        <name>(2E)-4-hydroxy-3-methylbut-2-enyl diphosphate</name>
        <dbReference type="ChEBI" id="CHEBI:128753"/>
    </ligand>
</feature>
<evidence type="ECO:0000313" key="6">
    <source>
        <dbReference type="EMBL" id="MXP42833.1"/>
    </source>
</evidence>
<feature type="binding site" evidence="5">
    <location>
        <position position="380"/>
    </location>
    <ligand>
        <name>dimethylallyl diphosphate</name>
        <dbReference type="ChEBI" id="CHEBI:57623"/>
    </ligand>
</feature>
<comment type="function">
    <text evidence="5">Catalyzes the conversion of 1-hydroxy-2-methyl-2-(E)-butenyl 4-diphosphate (HMBPP) into a mixture of isopentenyl diphosphate (IPP) and dimethylallyl diphosphate (DMAPP). Acts in the terminal step of the DOXP/MEP pathway for isoprenoid precursor biosynthesis.</text>
</comment>
<protein>
    <recommendedName>
        <fullName evidence="5">4-hydroxy-3-methylbut-2-enyl diphosphate reductase</fullName>
        <shortName evidence="5">HMBPP reductase</shortName>
        <ecNumber evidence="5">1.17.7.4</ecNumber>
    </recommendedName>
</protein>
<keyword evidence="1 5" id="KW-0004">4Fe-4S</keyword>
<dbReference type="Pfam" id="PF02401">
    <property type="entry name" value="LYTB"/>
    <property type="match status" value="1"/>
</dbReference>